<keyword evidence="1" id="KW-1133">Transmembrane helix</keyword>
<accession>A0A225SXW5</accession>
<feature type="transmembrane region" description="Helical" evidence="1">
    <location>
        <begin position="102"/>
        <end position="123"/>
    </location>
</feature>
<feature type="transmembrane region" description="Helical" evidence="1">
    <location>
        <begin position="45"/>
        <end position="66"/>
    </location>
</feature>
<feature type="transmembrane region" description="Helical" evidence="1">
    <location>
        <begin position="135"/>
        <end position="152"/>
    </location>
</feature>
<evidence type="ECO:0000256" key="1">
    <source>
        <dbReference type="SAM" id="Phobius"/>
    </source>
</evidence>
<feature type="transmembrane region" description="Helical" evidence="1">
    <location>
        <begin position="78"/>
        <end position="95"/>
    </location>
</feature>
<organism evidence="2 3">
    <name type="scientific">Herbaspirillum aquaticum</name>
    <dbReference type="NCBI Taxonomy" id="568783"/>
    <lineage>
        <taxon>Bacteria</taxon>
        <taxon>Pseudomonadati</taxon>
        <taxon>Pseudomonadota</taxon>
        <taxon>Betaproteobacteria</taxon>
        <taxon>Burkholderiales</taxon>
        <taxon>Oxalobacteraceae</taxon>
        <taxon>Herbaspirillum</taxon>
    </lineage>
</organism>
<name>A0A225SXW5_9BURK</name>
<keyword evidence="3" id="KW-1185">Reference proteome</keyword>
<comment type="caution">
    <text evidence="2">The sequence shown here is derived from an EMBL/GenBank/DDBJ whole genome shotgun (WGS) entry which is preliminary data.</text>
</comment>
<dbReference type="AlphaFoldDB" id="A0A225SXW5"/>
<keyword evidence="1" id="KW-0472">Membrane</keyword>
<sequence>MNIFIFVYALYLLTRAPSNRYFREGLPVPATLPWTVRLRRKSRSILYVLTAIYLVWTFNALILGLPRIYPATYQRDKLGFIALPILLLAEILGGPSGAIKRLFNLCASFAWLVAPTAFAVFMSSPGRLTQTHSQLVNWAFGLSIATAALFYLKRRAEKGKAS</sequence>
<reference evidence="2 3" key="1">
    <citation type="journal article" date="2010" name="Int. J. Syst. Evol. Microbiol.">
        <title>Reclassification of Herbaspirillum putei as a later heterotypic synonym of Herbaspirillum huttiense, with the description of H. huttiense subsp. huttiense subsp. nov. and H. huttiense subsp. putei subsp. nov., comb. nov., and description of Herbaspirillum aquaticum sp. nov.</title>
        <authorList>
            <person name="Dobritsa A.P."/>
            <person name="Reddy M.C."/>
            <person name="Samadpour M."/>
        </authorList>
    </citation>
    <scope>NUCLEOTIDE SEQUENCE [LARGE SCALE GENOMIC DNA]</scope>
    <source>
        <strain evidence="2 3">IEH 4430</strain>
    </source>
</reference>
<evidence type="ECO:0000313" key="2">
    <source>
        <dbReference type="EMBL" id="OWY36129.1"/>
    </source>
</evidence>
<protein>
    <submittedName>
        <fullName evidence="2">Uncharacterized protein</fullName>
    </submittedName>
</protein>
<keyword evidence="1" id="KW-0812">Transmembrane</keyword>
<dbReference type="EMBL" id="NJGV01000002">
    <property type="protein sequence ID" value="OWY36129.1"/>
    <property type="molecule type" value="Genomic_DNA"/>
</dbReference>
<dbReference type="Proteomes" id="UP000214747">
    <property type="component" value="Unassembled WGS sequence"/>
</dbReference>
<gene>
    <name evidence="2" type="ORF">CEJ45_02645</name>
</gene>
<dbReference type="RefSeq" id="WP_088753689.1">
    <property type="nucleotide sequence ID" value="NZ_NJGV01000002.1"/>
</dbReference>
<proteinExistence type="predicted"/>
<evidence type="ECO:0000313" key="3">
    <source>
        <dbReference type="Proteomes" id="UP000214747"/>
    </source>
</evidence>